<dbReference type="CDD" id="cd07178">
    <property type="entry name" value="terB_like_YebE"/>
    <property type="match status" value="1"/>
</dbReference>
<reference evidence="2" key="1">
    <citation type="submission" date="2022-08" db="EMBL/GenBank/DDBJ databases">
        <authorList>
            <person name="Li F."/>
        </authorList>
    </citation>
    <scope>NUCLEOTIDE SEQUENCE</scope>
    <source>
        <strain evidence="2">MQZ15Z-1</strain>
    </source>
</reference>
<dbReference type="InterPro" id="IPR007486">
    <property type="entry name" value="YebE"/>
</dbReference>
<evidence type="ECO:0000313" key="2">
    <source>
        <dbReference type="EMBL" id="MCS0497634.1"/>
    </source>
</evidence>
<protein>
    <submittedName>
        <fullName evidence="2">Tellurite resistance TerB family protein</fullName>
    </submittedName>
</protein>
<proteinExistence type="predicted"/>
<gene>
    <name evidence="2" type="ORF">NVS89_21310</name>
</gene>
<dbReference type="SUPFAM" id="SSF158682">
    <property type="entry name" value="TerB-like"/>
    <property type="match status" value="1"/>
</dbReference>
<keyword evidence="3" id="KW-1185">Reference proteome</keyword>
<dbReference type="Gene3D" id="1.10.3680.10">
    <property type="entry name" value="TerB-like"/>
    <property type="match status" value="1"/>
</dbReference>
<evidence type="ECO:0000313" key="3">
    <source>
        <dbReference type="Proteomes" id="UP001151088"/>
    </source>
</evidence>
<dbReference type="EMBL" id="JANTHZ010000013">
    <property type="protein sequence ID" value="MCS0497634.1"/>
    <property type="molecule type" value="Genomic_DNA"/>
</dbReference>
<dbReference type="AlphaFoldDB" id="A0A9X2T7M9"/>
<comment type="caution">
    <text evidence="2">The sequence shown here is derived from an EMBL/GenBank/DDBJ whole genome shotgun (WGS) entry which is preliminary data.</text>
</comment>
<sequence length="272" mass="27057">MLNSGNFDARRLLDMFLSPQQGAAGQPPATQDNPLGGFLGGLGGAGPAGAGASGGDMMARAKDYLAGNGGALAGGAAAGALMSLVLGSKAGRKLGGNVVALGGLALAGTLAYKAYQNYQQGQAPHKAAEPLPAAGAALPPPESPFHPAHAGASELPVVLLRTMIAASLADGHIDEQERTAISAKLDADGATLGEAEAFLTAELANPASVEAIAAAVTRPEQAAEVYICALLAIDGDNSAERAFLARLATALRLDPQLTPHLEAAARAAKQDG</sequence>
<dbReference type="Proteomes" id="UP001151088">
    <property type="component" value="Unassembled WGS sequence"/>
</dbReference>
<dbReference type="InterPro" id="IPR029024">
    <property type="entry name" value="TerB-like"/>
</dbReference>
<accession>A0A9X2T7M9</accession>
<evidence type="ECO:0000256" key="1">
    <source>
        <dbReference type="SAM" id="Phobius"/>
    </source>
</evidence>
<feature type="transmembrane region" description="Helical" evidence="1">
    <location>
        <begin position="64"/>
        <end position="86"/>
    </location>
</feature>
<keyword evidence="1" id="KW-0812">Transmembrane</keyword>
<organism evidence="2 3">
    <name type="scientific">Ancylobacter mangrovi</name>
    <dbReference type="NCBI Taxonomy" id="2972472"/>
    <lineage>
        <taxon>Bacteria</taxon>
        <taxon>Pseudomonadati</taxon>
        <taxon>Pseudomonadota</taxon>
        <taxon>Alphaproteobacteria</taxon>
        <taxon>Hyphomicrobiales</taxon>
        <taxon>Xanthobacteraceae</taxon>
        <taxon>Ancylobacter</taxon>
    </lineage>
</organism>
<keyword evidence="1" id="KW-1133">Transmembrane helix</keyword>
<name>A0A9X2T7M9_9HYPH</name>
<keyword evidence="1" id="KW-0472">Membrane</keyword>
<dbReference type="Pfam" id="PF04391">
    <property type="entry name" value="DUF533"/>
    <property type="match status" value="1"/>
</dbReference>
<dbReference type="RefSeq" id="WP_258734779.1">
    <property type="nucleotide sequence ID" value="NZ_JANTHZ010000013.1"/>
</dbReference>